<comment type="caution">
    <text evidence="1">The sequence shown here is derived from an EMBL/GenBank/DDBJ whole genome shotgun (WGS) entry which is preliminary data.</text>
</comment>
<accession>A0A8H5ZYJ9</accession>
<dbReference type="EMBL" id="SPNV01000246">
    <property type="protein sequence ID" value="KAF5857634.1"/>
    <property type="molecule type" value="Genomic_DNA"/>
</dbReference>
<keyword evidence="2" id="KW-1185">Reference proteome</keyword>
<dbReference type="AlphaFoldDB" id="A0A8H5ZYJ9"/>
<organism evidence="1 2">
    <name type="scientific">Petromyces alliaceus</name>
    <name type="common">Aspergillus alliaceus</name>
    <dbReference type="NCBI Taxonomy" id="209559"/>
    <lineage>
        <taxon>Eukaryota</taxon>
        <taxon>Fungi</taxon>
        <taxon>Dikarya</taxon>
        <taxon>Ascomycota</taxon>
        <taxon>Pezizomycotina</taxon>
        <taxon>Eurotiomycetes</taxon>
        <taxon>Eurotiomycetidae</taxon>
        <taxon>Eurotiales</taxon>
        <taxon>Aspergillaceae</taxon>
        <taxon>Aspergillus</taxon>
        <taxon>Aspergillus subgen. Circumdati</taxon>
    </lineage>
</organism>
<gene>
    <name evidence="1" type="ORF">ETB97_005487</name>
</gene>
<dbReference type="Proteomes" id="UP000541154">
    <property type="component" value="Unassembled WGS sequence"/>
</dbReference>
<sequence length="69" mass="7364">MVPSPGSTNSVGPDGWNIAEATSSAKLRPATVIRLRYIVTASREQAMGLSLGRRSVTFREELQATVSGM</sequence>
<name>A0A8H5ZYJ9_PETAA</name>
<protein>
    <submittedName>
        <fullName evidence="1">Uncharacterized protein</fullName>
    </submittedName>
</protein>
<proteinExistence type="predicted"/>
<evidence type="ECO:0000313" key="1">
    <source>
        <dbReference type="EMBL" id="KAF5857634.1"/>
    </source>
</evidence>
<evidence type="ECO:0000313" key="2">
    <source>
        <dbReference type="Proteomes" id="UP000541154"/>
    </source>
</evidence>
<reference evidence="1 2" key="1">
    <citation type="submission" date="2019-04" db="EMBL/GenBank/DDBJ databases">
        <title>Aspergillus burnettii sp. nov., novel species from soil in southeast Queensland.</title>
        <authorList>
            <person name="Gilchrist C.L.M."/>
            <person name="Pitt J.I."/>
            <person name="Lange L."/>
            <person name="Lacey H.J."/>
            <person name="Vuong D."/>
            <person name="Midgley D.J."/>
            <person name="Greenfield P."/>
            <person name="Bradbury M."/>
            <person name="Lacey E."/>
            <person name="Busk P.K."/>
            <person name="Pilgaard B."/>
            <person name="Chooi Y.H."/>
            <person name="Piggott A.M."/>
        </authorList>
    </citation>
    <scope>NUCLEOTIDE SEQUENCE [LARGE SCALE GENOMIC DNA]</scope>
    <source>
        <strain evidence="1 2">FRR 5400</strain>
    </source>
</reference>